<protein>
    <submittedName>
        <fullName evidence="1">DUF2544 domain-containing protein</fullName>
    </submittedName>
</protein>
<gene>
    <name evidence="1" type="ORF">C0P57_000439</name>
</gene>
<dbReference type="AlphaFoldDB" id="A0A0K5QEX3"/>
<reference evidence="1 2" key="1">
    <citation type="submission" date="2018-08" db="EMBL/GenBank/DDBJ databases">
        <authorList>
            <consortium name="NARMS: The National Antimicrobial Resistance Monitoring System"/>
        </authorList>
    </citation>
    <scope>NUCLEOTIDE SEQUENCE [LARGE SCALE GENOMIC DNA]</scope>
    <source>
        <strain evidence="1 2">FSIS11706358</strain>
    </source>
</reference>
<proteinExistence type="predicted"/>
<dbReference type="RefSeq" id="WP_032202364.1">
    <property type="nucleotide sequence ID" value="NZ_CYEY01000002.1"/>
</dbReference>
<evidence type="ECO:0000313" key="2">
    <source>
        <dbReference type="Proteomes" id="UP000542214"/>
    </source>
</evidence>
<dbReference type="Pfam" id="PF11245">
    <property type="entry name" value="DUF2544"/>
    <property type="match status" value="1"/>
</dbReference>
<evidence type="ECO:0000313" key="1">
    <source>
        <dbReference type="EMBL" id="EFB4531259.1"/>
    </source>
</evidence>
<name>A0A0K5QEX3_ECOLX</name>
<accession>A0A0K5QEX3</accession>
<dbReference type="InterPro" id="IPR021407">
    <property type="entry name" value="DUF2544"/>
</dbReference>
<comment type="caution">
    <text evidence="1">The sequence shown here is derived from an EMBL/GenBank/DDBJ whole genome shotgun (WGS) entry which is preliminary data.</text>
</comment>
<organism evidence="1 2">
    <name type="scientific">Escherichia coli</name>
    <dbReference type="NCBI Taxonomy" id="562"/>
    <lineage>
        <taxon>Bacteria</taxon>
        <taxon>Pseudomonadati</taxon>
        <taxon>Pseudomonadota</taxon>
        <taxon>Gammaproteobacteria</taxon>
        <taxon>Enterobacterales</taxon>
        <taxon>Enterobacteriaceae</taxon>
        <taxon>Escherichia</taxon>
    </lineage>
</organism>
<sequence>MKTIWILFCLLITWLSSISVQASVTFGSVDVLYGASGQSDPTMEFYFTIISPRNGAYTAKYYDPHAVPRNNDYLVTDQWPGPGAAPIIQIVGFGNAGASQCPGLPSGRNCQYLTFSITIDAADDFGCPWLASVYSVVTDYGASYRAPTANSTVCPTVPVDTFDVSWSENRVNHNLGISLHSTGGFIEKTVSTYLMESNKLCDSSVMDRRGDYCRFVSGLITFSSYGCDNAKVTVTPIEQAVTDKKLHDIVVRVDTSSMQPIDSSCRFQYILNEL</sequence>
<dbReference type="EMBL" id="AASFZR010000004">
    <property type="protein sequence ID" value="EFB4531259.1"/>
    <property type="molecule type" value="Genomic_DNA"/>
</dbReference>
<dbReference type="Proteomes" id="UP000542214">
    <property type="component" value="Unassembled WGS sequence"/>
</dbReference>